<organism evidence="1 2">
    <name type="scientific">Streptomyces nanshensis</name>
    <dbReference type="NCBI Taxonomy" id="518642"/>
    <lineage>
        <taxon>Bacteria</taxon>
        <taxon>Bacillati</taxon>
        <taxon>Actinomycetota</taxon>
        <taxon>Actinomycetes</taxon>
        <taxon>Kitasatosporales</taxon>
        <taxon>Streptomycetaceae</taxon>
        <taxon>Streptomyces</taxon>
    </lineage>
</organism>
<dbReference type="InterPro" id="IPR019587">
    <property type="entry name" value="Polyketide_cyclase/dehydratase"/>
</dbReference>
<protein>
    <submittedName>
        <fullName evidence="1">Polyketide cyclase</fullName>
    </submittedName>
</protein>
<dbReference type="AlphaFoldDB" id="A0A1E7LII7"/>
<evidence type="ECO:0000313" key="2">
    <source>
        <dbReference type="Proteomes" id="UP000175971"/>
    </source>
</evidence>
<dbReference type="Proteomes" id="UP000175971">
    <property type="component" value="Unassembled WGS sequence"/>
</dbReference>
<gene>
    <name evidence="1" type="ORF">AN221_35120</name>
</gene>
<accession>A0A1E7LII7</accession>
<reference evidence="1 2" key="1">
    <citation type="journal article" date="2016" name="Front. Microbiol.">
        <title>Comparative Genomics Analysis of Streptomyces Species Reveals Their Adaptation to the Marine Environment and Their Diversity at the Genomic Level.</title>
        <authorList>
            <person name="Tian X."/>
            <person name="Zhang Z."/>
            <person name="Yang T."/>
            <person name="Chen M."/>
            <person name="Li J."/>
            <person name="Chen F."/>
            <person name="Yang J."/>
            <person name="Li W."/>
            <person name="Zhang B."/>
            <person name="Zhang Z."/>
            <person name="Wu J."/>
            <person name="Zhang C."/>
            <person name="Long L."/>
            <person name="Xiao J."/>
        </authorList>
    </citation>
    <scope>NUCLEOTIDE SEQUENCE [LARGE SCALE GENOMIC DNA]</scope>
    <source>
        <strain evidence="1 2">SCSIO M10372</strain>
    </source>
</reference>
<comment type="caution">
    <text evidence="1">The sequence shown here is derived from an EMBL/GenBank/DDBJ whole genome shotgun (WGS) entry which is preliminary data.</text>
</comment>
<proteinExistence type="predicted"/>
<evidence type="ECO:0000313" key="1">
    <source>
        <dbReference type="EMBL" id="OEV16035.1"/>
    </source>
</evidence>
<dbReference type="Gene3D" id="3.30.530.20">
    <property type="match status" value="1"/>
</dbReference>
<keyword evidence="2" id="KW-1185">Reference proteome</keyword>
<dbReference type="OrthoDB" id="4618973at2"/>
<dbReference type="Pfam" id="PF10604">
    <property type="entry name" value="Polyketide_cyc2"/>
    <property type="match status" value="1"/>
</dbReference>
<name>A0A1E7LII7_9ACTN</name>
<dbReference type="PATRIC" id="fig|518642.7.peg.4218"/>
<dbReference type="GeneID" id="97337551"/>
<dbReference type="InterPro" id="IPR023393">
    <property type="entry name" value="START-like_dom_sf"/>
</dbReference>
<dbReference type="CDD" id="cd07812">
    <property type="entry name" value="SRPBCC"/>
    <property type="match status" value="1"/>
</dbReference>
<sequence length="180" mass="20127">MSESIIDNSPLFELRADIAVSATPKEVYAVVSDLPRSAEWSPECRGGEWIGGEPAAVGTIFRGENLRSEEVVAWAPLVRGTWYTEARVTAAEPGVTFRWMMLSHAQDDQESVWGFDIEPLAEGSRLVHHFRMGKATAGIHKIVSELDEDARKRFVADWTAKLERDLDDTLKRIKDVIESA</sequence>
<dbReference type="EMBL" id="LJGZ01000105">
    <property type="protein sequence ID" value="OEV16035.1"/>
    <property type="molecule type" value="Genomic_DNA"/>
</dbReference>
<dbReference type="RefSeq" id="WP_029395315.1">
    <property type="nucleotide sequence ID" value="NZ_LJGZ01000105.1"/>
</dbReference>
<dbReference type="SUPFAM" id="SSF55961">
    <property type="entry name" value="Bet v1-like"/>
    <property type="match status" value="1"/>
</dbReference>